<comment type="subcellular location">
    <subcellularLocation>
        <location evidence="1">Membrane</location>
        <topology evidence="1">Multi-pass membrane protein</topology>
    </subcellularLocation>
</comment>
<reference evidence="7 8" key="1">
    <citation type="journal article" date="2018" name="Evol. Lett.">
        <title>Horizontal gene cluster transfer increased hallucinogenic mushroom diversity.</title>
        <authorList>
            <person name="Reynolds H.T."/>
            <person name="Vijayakumar V."/>
            <person name="Gluck-Thaler E."/>
            <person name="Korotkin H.B."/>
            <person name="Matheny P.B."/>
            <person name="Slot J.C."/>
        </authorList>
    </citation>
    <scope>NUCLEOTIDE SEQUENCE [LARGE SCALE GENOMIC DNA]</scope>
    <source>
        <strain evidence="7 8">2629</strain>
    </source>
</reference>
<dbReference type="PANTHER" id="PTHR11785">
    <property type="entry name" value="AMINO ACID TRANSPORTER"/>
    <property type="match status" value="1"/>
</dbReference>
<dbReference type="STRING" id="181874.A0A409VJ09"/>
<evidence type="ECO:0000313" key="7">
    <source>
        <dbReference type="EMBL" id="PPQ66223.1"/>
    </source>
</evidence>
<dbReference type="InterPro" id="IPR002293">
    <property type="entry name" value="AA/rel_permease1"/>
</dbReference>
<dbReference type="GO" id="GO:0015179">
    <property type="term" value="F:L-amino acid transmembrane transporter activity"/>
    <property type="evidence" value="ECO:0007669"/>
    <property type="project" value="TreeGrafter"/>
</dbReference>
<dbReference type="Proteomes" id="UP000284842">
    <property type="component" value="Unassembled WGS sequence"/>
</dbReference>
<dbReference type="EMBL" id="NHTK01006048">
    <property type="protein sequence ID" value="PPQ66223.1"/>
    <property type="molecule type" value="Genomic_DNA"/>
</dbReference>
<feature type="transmembrane region" description="Helical" evidence="6">
    <location>
        <begin position="375"/>
        <end position="391"/>
    </location>
</feature>
<feature type="transmembrane region" description="Helical" evidence="6">
    <location>
        <begin position="323"/>
        <end position="342"/>
    </location>
</feature>
<evidence type="ECO:0000256" key="1">
    <source>
        <dbReference type="ARBA" id="ARBA00004141"/>
    </source>
</evidence>
<feature type="transmembrane region" description="Helical" evidence="6">
    <location>
        <begin position="52"/>
        <end position="71"/>
    </location>
</feature>
<dbReference type="GO" id="GO:0016020">
    <property type="term" value="C:membrane"/>
    <property type="evidence" value="ECO:0007669"/>
    <property type="project" value="UniProtKB-SubCell"/>
</dbReference>
<gene>
    <name evidence="7" type="ORF">CVT24_000335</name>
</gene>
<proteinExistence type="predicted"/>
<keyword evidence="3 6" id="KW-1133">Transmembrane helix</keyword>
<protein>
    <recommendedName>
        <fullName evidence="9">Amino acid permease/ SLC12A domain-containing protein</fullName>
    </recommendedName>
</protein>
<feature type="transmembrane region" description="Helical" evidence="6">
    <location>
        <begin position="440"/>
        <end position="458"/>
    </location>
</feature>
<dbReference type="PANTHER" id="PTHR11785:SF353">
    <property type="entry name" value="METHIONINE TRANSPORTER (EUROFUNG)"/>
    <property type="match status" value="1"/>
</dbReference>
<feature type="region of interest" description="Disordered" evidence="5">
    <location>
        <begin position="1"/>
        <end position="20"/>
    </location>
</feature>
<evidence type="ECO:0000256" key="6">
    <source>
        <dbReference type="SAM" id="Phobius"/>
    </source>
</evidence>
<keyword evidence="8" id="KW-1185">Reference proteome</keyword>
<feature type="transmembrane region" description="Helical" evidence="6">
    <location>
        <begin position="275"/>
        <end position="294"/>
    </location>
</feature>
<feature type="transmembrane region" description="Helical" evidence="6">
    <location>
        <begin position="83"/>
        <end position="102"/>
    </location>
</feature>
<accession>A0A409VJ09</accession>
<dbReference type="InterPro" id="IPR050598">
    <property type="entry name" value="AminoAcid_Transporter"/>
</dbReference>
<feature type="transmembrane region" description="Helical" evidence="6">
    <location>
        <begin position="161"/>
        <end position="180"/>
    </location>
</feature>
<feature type="compositionally biased region" description="Polar residues" evidence="5">
    <location>
        <begin position="1"/>
        <end position="12"/>
    </location>
</feature>
<feature type="transmembrane region" description="Helical" evidence="6">
    <location>
        <begin position="123"/>
        <end position="149"/>
    </location>
</feature>
<dbReference type="InParanoid" id="A0A409VJ09"/>
<evidence type="ECO:0000256" key="5">
    <source>
        <dbReference type="SAM" id="MobiDB-lite"/>
    </source>
</evidence>
<evidence type="ECO:0000313" key="8">
    <source>
        <dbReference type="Proteomes" id="UP000284842"/>
    </source>
</evidence>
<feature type="transmembrane region" description="Helical" evidence="6">
    <location>
        <begin position="192"/>
        <end position="213"/>
    </location>
</feature>
<evidence type="ECO:0000256" key="4">
    <source>
        <dbReference type="ARBA" id="ARBA00023136"/>
    </source>
</evidence>
<evidence type="ECO:0000256" key="2">
    <source>
        <dbReference type="ARBA" id="ARBA00022692"/>
    </source>
</evidence>
<keyword evidence="2 6" id="KW-0812">Transmembrane</keyword>
<organism evidence="7 8">
    <name type="scientific">Panaeolus cyanescens</name>
    <dbReference type="NCBI Taxonomy" id="181874"/>
    <lineage>
        <taxon>Eukaryota</taxon>
        <taxon>Fungi</taxon>
        <taxon>Dikarya</taxon>
        <taxon>Basidiomycota</taxon>
        <taxon>Agaricomycotina</taxon>
        <taxon>Agaricomycetes</taxon>
        <taxon>Agaricomycetidae</taxon>
        <taxon>Agaricales</taxon>
        <taxon>Agaricineae</taxon>
        <taxon>Galeropsidaceae</taxon>
        <taxon>Panaeolus</taxon>
    </lineage>
</organism>
<sequence>MVLRKSSSSSNDGPFGEVDSEEQELLLDGIARESTTTPGAPVEEVSPLGHEVTLLSAVMIDICAMVGSGIYSVPGMMYKSLGAVGPNLIYWLITPLFALASLSPRRSGAEVVYLEQAYPKPRYLFPLVYAITNILSGPSSVVIFAQYFLSAIDLPITQFNQSVTCLLTVLLVATCASLSTKLSLRLINFLTVLKIVCMLFVVGSGVAIFMGLTPVEDPYVNFREPFRGGTTNLNALSLSFVKCKHAFYGWHYSYAILGEYKSQKPIQTVKKANRIALLIVAALLFFINVAYAAAIPLAEMEQSGVLIAALFFKRLYGETGTKILNIIVATSCFGAYTASLVGSGRVIREVARQGLLPYPKFFASVKPFGTPMRPIFLQASLVILMLLLLPARDAFNFLVDLSSYPRLTFHAALSIGVWILRRRRKREGVIGPKEFRAGDFTVAAYLAACIFMLVFPWIPPEENRGDVSFWYATYCVAGIAFLLFCGLYYWVWMVALPKSFGYELVEVVEESSHGERNTKLVRRYKTHDEHQTLLQSRAGNL</sequence>
<dbReference type="Gene3D" id="1.20.1740.10">
    <property type="entry name" value="Amino acid/polyamine transporter I"/>
    <property type="match status" value="1"/>
</dbReference>
<keyword evidence="4 6" id="KW-0472">Membrane</keyword>
<feature type="transmembrane region" description="Helical" evidence="6">
    <location>
        <begin position="403"/>
        <end position="420"/>
    </location>
</feature>
<name>A0A409VJ09_9AGAR</name>
<dbReference type="OrthoDB" id="5982228at2759"/>
<evidence type="ECO:0008006" key="9">
    <source>
        <dbReference type="Google" id="ProtNLM"/>
    </source>
</evidence>
<dbReference type="AlphaFoldDB" id="A0A409VJ09"/>
<feature type="transmembrane region" description="Helical" evidence="6">
    <location>
        <begin position="470"/>
        <end position="491"/>
    </location>
</feature>
<dbReference type="Pfam" id="PF13520">
    <property type="entry name" value="AA_permease_2"/>
    <property type="match status" value="1"/>
</dbReference>
<evidence type="ECO:0000256" key="3">
    <source>
        <dbReference type="ARBA" id="ARBA00022989"/>
    </source>
</evidence>
<dbReference type="PIRSF" id="PIRSF006060">
    <property type="entry name" value="AA_transporter"/>
    <property type="match status" value="1"/>
</dbReference>
<comment type="caution">
    <text evidence="7">The sequence shown here is derived from an EMBL/GenBank/DDBJ whole genome shotgun (WGS) entry which is preliminary data.</text>
</comment>